<organism evidence="9 10">
    <name type="scientific">Tistlia consotensis USBA 355</name>
    <dbReference type="NCBI Taxonomy" id="560819"/>
    <lineage>
        <taxon>Bacteria</taxon>
        <taxon>Pseudomonadati</taxon>
        <taxon>Pseudomonadota</taxon>
        <taxon>Alphaproteobacteria</taxon>
        <taxon>Rhodospirillales</taxon>
        <taxon>Rhodovibrionaceae</taxon>
        <taxon>Tistlia</taxon>
    </lineage>
</organism>
<dbReference type="GO" id="GO:1903785">
    <property type="term" value="P:L-valine transmembrane transport"/>
    <property type="evidence" value="ECO:0007669"/>
    <property type="project" value="TreeGrafter"/>
</dbReference>
<dbReference type="InterPro" id="IPR011606">
    <property type="entry name" value="Brnchd-chn_aa_trnsp_permease"/>
</dbReference>
<reference evidence="9 10" key="1">
    <citation type="submission" date="2017-04" db="EMBL/GenBank/DDBJ databases">
        <authorList>
            <person name="Afonso C.L."/>
            <person name="Miller P.J."/>
            <person name="Scott M.A."/>
            <person name="Spackman E."/>
            <person name="Goraichik I."/>
            <person name="Dimitrov K.M."/>
            <person name="Suarez D.L."/>
            <person name="Swayne D.E."/>
        </authorList>
    </citation>
    <scope>NUCLEOTIDE SEQUENCE [LARGE SCALE GENOMIC DNA]</scope>
    <source>
        <strain evidence="9 10">USBA 355</strain>
    </source>
</reference>
<dbReference type="EMBL" id="FWZX01000006">
    <property type="protein sequence ID" value="SMF17770.1"/>
    <property type="molecule type" value="Genomic_DNA"/>
</dbReference>
<comment type="subcellular location">
    <subcellularLocation>
        <location evidence="1">Cell membrane</location>
        <topology evidence="1">Multi-pass membrane protein</topology>
    </subcellularLocation>
</comment>
<evidence type="ECO:0000256" key="1">
    <source>
        <dbReference type="ARBA" id="ARBA00004651"/>
    </source>
</evidence>
<keyword evidence="4" id="KW-1003">Cell membrane</keyword>
<dbReference type="Proteomes" id="UP000192917">
    <property type="component" value="Unassembled WGS sequence"/>
</dbReference>
<dbReference type="STRING" id="560819.SAMN05428998_106120"/>
<keyword evidence="5 8" id="KW-0812">Transmembrane</keyword>
<comment type="similarity">
    <text evidence="2">Belongs to the AzlC family.</text>
</comment>
<dbReference type="GO" id="GO:0005886">
    <property type="term" value="C:plasma membrane"/>
    <property type="evidence" value="ECO:0007669"/>
    <property type="project" value="UniProtKB-SubCell"/>
</dbReference>
<keyword evidence="7 8" id="KW-0472">Membrane</keyword>
<evidence type="ECO:0000256" key="3">
    <source>
        <dbReference type="ARBA" id="ARBA00022448"/>
    </source>
</evidence>
<feature type="transmembrane region" description="Helical" evidence="8">
    <location>
        <begin position="145"/>
        <end position="164"/>
    </location>
</feature>
<sequence length="240" mass="24949">MADGGLSPSGATTPAPFTLRGALLGARDALPYAPSAFVIGIAFGLAARSAGLSLVEAVLMSGIVFAGSAQLLVLSIWSTPPAVLALVFATLAINSRFLLMGATLRPWFSRLPRRVAYPLLYFLVDAGWLLALRAREQGRDDAAQLLGSGLVFWVGWVVATAIGWSGGSALGDPRRLGLDFIMVAFFAAILGATWKGAQDLWSWGTAAAVSLLGAGLLPGAWYVLLGGLAGSLVGAWRHGR</sequence>
<evidence type="ECO:0000256" key="7">
    <source>
        <dbReference type="ARBA" id="ARBA00023136"/>
    </source>
</evidence>
<keyword evidence="3" id="KW-0813">Transport</keyword>
<dbReference type="Pfam" id="PF03591">
    <property type="entry name" value="AzlC"/>
    <property type="match status" value="1"/>
</dbReference>
<feature type="transmembrane region" description="Helical" evidence="8">
    <location>
        <begin position="206"/>
        <end position="236"/>
    </location>
</feature>
<evidence type="ECO:0000256" key="4">
    <source>
        <dbReference type="ARBA" id="ARBA00022475"/>
    </source>
</evidence>
<dbReference type="AlphaFoldDB" id="A0A1Y6BLU0"/>
<evidence type="ECO:0000256" key="6">
    <source>
        <dbReference type="ARBA" id="ARBA00022989"/>
    </source>
</evidence>
<dbReference type="PANTHER" id="PTHR34979">
    <property type="entry name" value="INNER MEMBRANE PROTEIN YGAZ"/>
    <property type="match status" value="1"/>
</dbReference>
<dbReference type="RefSeq" id="WP_159460177.1">
    <property type="nucleotide sequence ID" value="NZ_FWZX01000006.1"/>
</dbReference>
<keyword evidence="6 8" id="KW-1133">Transmembrane helix</keyword>
<accession>A0A1Y6BLU0</accession>
<evidence type="ECO:0000313" key="10">
    <source>
        <dbReference type="Proteomes" id="UP000192917"/>
    </source>
</evidence>
<dbReference type="PANTHER" id="PTHR34979:SF1">
    <property type="entry name" value="INNER MEMBRANE PROTEIN YGAZ"/>
    <property type="match status" value="1"/>
</dbReference>
<evidence type="ECO:0000313" key="9">
    <source>
        <dbReference type="EMBL" id="SMF17770.1"/>
    </source>
</evidence>
<evidence type="ECO:0000256" key="8">
    <source>
        <dbReference type="SAM" id="Phobius"/>
    </source>
</evidence>
<keyword evidence="10" id="KW-1185">Reference proteome</keyword>
<feature type="transmembrane region" description="Helical" evidence="8">
    <location>
        <begin position="115"/>
        <end position="133"/>
    </location>
</feature>
<protein>
    <submittedName>
        <fullName evidence="9">4-azaleucine resistance probable transporter AzlC</fullName>
    </submittedName>
</protein>
<evidence type="ECO:0000256" key="2">
    <source>
        <dbReference type="ARBA" id="ARBA00010735"/>
    </source>
</evidence>
<evidence type="ECO:0000256" key="5">
    <source>
        <dbReference type="ARBA" id="ARBA00022692"/>
    </source>
</evidence>
<proteinExistence type="inferred from homology"/>
<gene>
    <name evidence="9" type="ORF">SAMN05428998_106120</name>
</gene>
<name>A0A1Y6BLU0_9PROT</name>
<feature type="transmembrane region" description="Helical" evidence="8">
    <location>
        <begin position="176"/>
        <end position="194"/>
    </location>
</feature>